<dbReference type="FunFam" id="3.40.50.10490:FF:000030">
    <property type="entry name" value="30S ribosomal protein S2"/>
    <property type="match status" value="1"/>
</dbReference>
<proteinExistence type="inferred from homology"/>
<dbReference type="Proteomes" id="UP001060771">
    <property type="component" value="Chromosome"/>
</dbReference>
<keyword evidence="2 5" id="KW-0689">Ribosomal protein</keyword>
<dbReference type="GeneID" id="76206927"/>
<protein>
    <recommendedName>
        <fullName evidence="4 5">Small ribosomal subunit protein uS2</fullName>
    </recommendedName>
</protein>
<sequence>MGEERKEVRDEGLAPVPAQEELLMAIEKYLAAGVRLGTRVSNAYLQRRGFVFSVRPDGLRILNLRKIDERIRIAAKMITMYDPERVVAYSAKPYGFKPVEMFCKFVKCKAITGRFIPGTFTNPNLNHYIETDLLISTDPKADTQAIEEAARMGIPVIALVDTDTPISYVDLIIPCNNKGRRSLALIYWLLTRQVLRIRGELKENEDLPVQPEEFEVKASIEGVSQ</sequence>
<dbReference type="InterPro" id="IPR005707">
    <property type="entry name" value="Ribosomal_uS2_euk/arc"/>
</dbReference>
<dbReference type="Gene3D" id="3.40.50.10490">
    <property type="entry name" value="Glucose-6-phosphate isomerase like protein, domain 1"/>
    <property type="match status" value="1"/>
</dbReference>
<evidence type="ECO:0000256" key="2">
    <source>
        <dbReference type="ARBA" id="ARBA00022980"/>
    </source>
</evidence>
<evidence type="ECO:0000313" key="6">
    <source>
        <dbReference type="EMBL" id="BDR92287.1"/>
    </source>
</evidence>
<evidence type="ECO:0000256" key="4">
    <source>
        <dbReference type="ARBA" id="ARBA00035256"/>
    </source>
</evidence>
<dbReference type="GO" id="GO:0015935">
    <property type="term" value="C:small ribosomal subunit"/>
    <property type="evidence" value="ECO:0007669"/>
    <property type="project" value="InterPro"/>
</dbReference>
<name>A0A830EIA6_9CREN</name>
<dbReference type="AlphaFoldDB" id="A0A830EIA6"/>
<evidence type="ECO:0000313" key="7">
    <source>
        <dbReference type="EMBL" id="GGI74424.1"/>
    </source>
</evidence>
<dbReference type="CDD" id="cd01425">
    <property type="entry name" value="RPS2"/>
    <property type="match status" value="1"/>
</dbReference>
<evidence type="ECO:0000313" key="9">
    <source>
        <dbReference type="Proteomes" id="UP001060771"/>
    </source>
</evidence>
<dbReference type="InterPro" id="IPR023591">
    <property type="entry name" value="Ribosomal_uS2_flav_dom_sf"/>
</dbReference>
<dbReference type="Pfam" id="PF00318">
    <property type="entry name" value="Ribosomal_S2"/>
    <property type="match status" value="1"/>
</dbReference>
<keyword evidence="9" id="KW-1185">Reference proteome</keyword>
<dbReference type="GO" id="GO:0006412">
    <property type="term" value="P:translation"/>
    <property type="evidence" value="ECO:0007669"/>
    <property type="project" value="UniProtKB-UniRule"/>
</dbReference>
<dbReference type="OrthoDB" id="371797at2157"/>
<dbReference type="RefSeq" id="WP_188602872.1">
    <property type="nucleotide sequence ID" value="NZ_AP026830.1"/>
</dbReference>
<evidence type="ECO:0000256" key="3">
    <source>
        <dbReference type="ARBA" id="ARBA00023274"/>
    </source>
</evidence>
<dbReference type="PRINTS" id="PR00395">
    <property type="entry name" value="RIBOSOMALS2"/>
</dbReference>
<reference evidence="7" key="1">
    <citation type="journal article" date="2014" name="Int. J. Syst. Evol. Microbiol.">
        <title>Complete genome sequence of Corynebacterium casei LMG S-19264T (=DSM 44701T), isolated from a smear-ripened cheese.</title>
        <authorList>
            <consortium name="US DOE Joint Genome Institute (JGI-PGF)"/>
            <person name="Walter F."/>
            <person name="Albersmeier A."/>
            <person name="Kalinowski J."/>
            <person name="Ruckert C."/>
        </authorList>
    </citation>
    <scope>NUCLEOTIDE SEQUENCE</scope>
    <source>
        <strain evidence="7">JCM 11219</strain>
    </source>
</reference>
<dbReference type="EMBL" id="AP026830">
    <property type="protein sequence ID" value="BDR92287.1"/>
    <property type="molecule type" value="Genomic_DNA"/>
</dbReference>
<evidence type="ECO:0000256" key="5">
    <source>
        <dbReference type="HAMAP-Rule" id="MF_00291"/>
    </source>
</evidence>
<reference evidence="7" key="2">
    <citation type="submission" date="2020-09" db="EMBL/GenBank/DDBJ databases">
        <authorList>
            <person name="Sun Q."/>
            <person name="Ohkuma M."/>
        </authorList>
    </citation>
    <scope>NUCLEOTIDE SEQUENCE</scope>
    <source>
        <strain evidence="7">JCM 11219</strain>
    </source>
</reference>
<dbReference type="EMBL" id="BMNM01000003">
    <property type="protein sequence ID" value="GGI74424.1"/>
    <property type="molecule type" value="Genomic_DNA"/>
</dbReference>
<evidence type="ECO:0000313" key="8">
    <source>
        <dbReference type="Proteomes" id="UP000657075"/>
    </source>
</evidence>
<dbReference type="InterPro" id="IPR023454">
    <property type="entry name" value="Ribosomal_uS2_arc"/>
</dbReference>
<gene>
    <name evidence="5" type="primary">rps2</name>
    <name evidence="7" type="ORF">GCM10007112_08970</name>
    <name evidence="6" type="ORF">Vsou_13800</name>
</gene>
<dbReference type="Proteomes" id="UP000657075">
    <property type="component" value="Unassembled WGS sequence"/>
</dbReference>
<dbReference type="HAMAP" id="MF_00291_A">
    <property type="entry name" value="Ribosomal_uS2_A"/>
    <property type="match status" value="1"/>
</dbReference>
<organism evidence="7 8">
    <name type="scientific">Vulcanisaeta souniana JCM 11219</name>
    <dbReference type="NCBI Taxonomy" id="1293586"/>
    <lineage>
        <taxon>Archaea</taxon>
        <taxon>Thermoproteota</taxon>
        <taxon>Thermoprotei</taxon>
        <taxon>Thermoproteales</taxon>
        <taxon>Thermoproteaceae</taxon>
        <taxon>Vulcanisaeta</taxon>
    </lineage>
</organism>
<dbReference type="PANTHER" id="PTHR11489">
    <property type="entry name" value="40S RIBOSOMAL PROTEIN SA"/>
    <property type="match status" value="1"/>
</dbReference>
<accession>A0A830EIA6</accession>
<dbReference type="InterPro" id="IPR001865">
    <property type="entry name" value="Ribosomal_uS2"/>
</dbReference>
<dbReference type="GO" id="GO:0003735">
    <property type="term" value="F:structural constituent of ribosome"/>
    <property type="evidence" value="ECO:0007669"/>
    <property type="project" value="InterPro"/>
</dbReference>
<dbReference type="NCBIfam" id="TIGR01012">
    <property type="entry name" value="uS2_euk_arch"/>
    <property type="match status" value="1"/>
</dbReference>
<keyword evidence="3 5" id="KW-0687">Ribonucleoprotein</keyword>
<comment type="similarity">
    <text evidence="1 5">Belongs to the universal ribosomal protein uS2 family.</text>
</comment>
<dbReference type="SUPFAM" id="SSF52313">
    <property type="entry name" value="Ribosomal protein S2"/>
    <property type="match status" value="1"/>
</dbReference>
<reference evidence="9" key="3">
    <citation type="submission" date="2022-09" db="EMBL/GenBank/DDBJ databases">
        <title>Complete genome sequence of Vulcanisaeta souniana.</title>
        <authorList>
            <person name="Kato S."/>
            <person name="Itoh T."/>
            <person name="Ohkuma M."/>
        </authorList>
    </citation>
    <scope>NUCLEOTIDE SEQUENCE [LARGE SCALE GENOMIC DNA]</scope>
    <source>
        <strain evidence="9">JCM 11219</strain>
    </source>
</reference>
<reference evidence="6" key="4">
    <citation type="journal article" date="2023" name="Microbiol. Resour. Announc.">
        <title>Complete Genome Sequence of Vulcanisaeta souniana Strain IC-059, a Hyperthermophilic Archaeon Isolated from Hot Spring Water in Japan.</title>
        <authorList>
            <person name="Kato S."/>
            <person name="Itoh T."/>
            <person name="Wu L."/>
            <person name="Ma J."/>
            <person name="Ohkuma M."/>
        </authorList>
    </citation>
    <scope>NUCLEOTIDE SEQUENCE</scope>
    <source>
        <strain evidence="6">JCM 11219</strain>
    </source>
</reference>
<evidence type="ECO:0000256" key="1">
    <source>
        <dbReference type="ARBA" id="ARBA00006242"/>
    </source>
</evidence>